<comment type="caution">
    <text evidence="2">The sequence shown here is derived from an EMBL/GenBank/DDBJ whole genome shotgun (WGS) entry which is preliminary data.</text>
</comment>
<sequence length="99" mass="11513">MNRLPIQVLVLSVIAISNVIAYKGYDDDFVDFNRKTDMCVNKAKDQELCDEFLHCKTKLPKPYLNCLSEKSSLDEDGKKQYEVYKQCLHKVCDKCMKNN</sequence>
<evidence type="ECO:0000256" key="1">
    <source>
        <dbReference type="SAM" id="SignalP"/>
    </source>
</evidence>
<organism evidence="2 3">
    <name type="scientific">Trichonephila clavata</name>
    <name type="common">Joro spider</name>
    <name type="synonym">Nephila clavata</name>
    <dbReference type="NCBI Taxonomy" id="2740835"/>
    <lineage>
        <taxon>Eukaryota</taxon>
        <taxon>Metazoa</taxon>
        <taxon>Ecdysozoa</taxon>
        <taxon>Arthropoda</taxon>
        <taxon>Chelicerata</taxon>
        <taxon>Arachnida</taxon>
        <taxon>Araneae</taxon>
        <taxon>Araneomorphae</taxon>
        <taxon>Entelegynae</taxon>
        <taxon>Araneoidea</taxon>
        <taxon>Nephilidae</taxon>
        <taxon>Trichonephila</taxon>
    </lineage>
</organism>
<accession>A0A8X6FJN3</accession>
<name>A0A8X6FJN3_TRICU</name>
<dbReference type="EMBL" id="BMAO01032235">
    <property type="protein sequence ID" value="GFQ80714.1"/>
    <property type="molecule type" value="Genomic_DNA"/>
</dbReference>
<feature type="chain" id="PRO_5036504058" evidence="1">
    <location>
        <begin position="22"/>
        <end position="99"/>
    </location>
</feature>
<gene>
    <name evidence="2" type="ORF">TNCT_103972</name>
</gene>
<dbReference type="AlphaFoldDB" id="A0A8X6FJN3"/>
<protein>
    <submittedName>
        <fullName evidence="2">Uncharacterized protein</fullName>
    </submittedName>
</protein>
<evidence type="ECO:0000313" key="2">
    <source>
        <dbReference type="EMBL" id="GFQ80714.1"/>
    </source>
</evidence>
<reference evidence="2" key="1">
    <citation type="submission" date="2020-07" db="EMBL/GenBank/DDBJ databases">
        <title>Multicomponent nature underlies the extraordinary mechanical properties of spider dragline silk.</title>
        <authorList>
            <person name="Kono N."/>
            <person name="Nakamura H."/>
            <person name="Mori M."/>
            <person name="Yoshida Y."/>
            <person name="Ohtoshi R."/>
            <person name="Malay A.D."/>
            <person name="Moran D.A.P."/>
            <person name="Tomita M."/>
            <person name="Numata K."/>
            <person name="Arakawa K."/>
        </authorList>
    </citation>
    <scope>NUCLEOTIDE SEQUENCE</scope>
</reference>
<keyword evidence="1" id="KW-0732">Signal</keyword>
<proteinExistence type="predicted"/>
<feature type="signal peptide" evidence="1">
    <location>
        <begin position="1"/>
        <end position="21"/>
    </location>
</feature>
<dbReference type="OrthoDB" id="6424365at2759"/>
<dbReference type="Proteomes" id="UP000887116">
    <property type="component" value="Unassembled WGS sequence"/>
</dbReference>
<evidence type="ECO:0000313" key="3">
    <source>
        <dbReference type="Proteomes" id="UP000887116"/>
    </source>
</evidence>
<keyword evidence="3" id="KW-1185">Reference proteome</keyword>